<sequence length="317" mass="35502">MITRRSFIRKIAVSLVVFSAVFTGGRIFAQEKHSPLRLFLIGNSFSQNATRYLPQLSKEGGHELVIGRAELGGCPLQRHWTSVVANEADPKDPAGRPYNGKSLRELLSDGKWDVVTIQQYSFLSSDIASYSPYAQNLYNFIRKLQPGAEVVFHQTWAYRSDAKVFGRVSRTATDSVTAKSQREMFTLSRAAYHAMAKQLGIRIIPSGDAFQRVNDDRKWGYRPDKQFVAEKAAYPSLPAQSHSMNVGYSWDKNQKLAFDPNHASDAGCYLAGMVWYAFLYNEDPGKLAFKPEHLSDEFAGFLKETAKRVAGKQGAAK</sequence>
<reference evidence="2 3" key="1">
    <citation type="submission" date="2019-11" db="EMBL/GenBank/DDBJ databases">
        <title>Pedobacter sp. HMF7056 Genome sequencing and assembly.</title>
        <authorList>
            <person name="Kang H."/>
            <person name="Kim H."/>
            <person name="Joh K."/>
        </authorList>
    </citation>
    <scope>NUCLEOTIDE SEQUENCE [LARGE SCALE GENOMIC DNA]</scope>
    <source>
        <strain evidence="2 3">HMF7056</strain>
    </source>
</reference>
<feature type="domain" description="DUF4886" evidence="1">
    <location>
        <begin position="39"/>
        <end position="211"/>
    </location>
</feature>
<keyword evidence="3" id="KW-1185">Reference proteome</keyword>
<evidence type="ECO:0000259" key="1">
    <source>
        <dbReference type="Pfam" id="PF16227"/>
    </source>
</evidence>
<dbReference type="InterPro" id="IPR032616">
    <property type="entry name" value="DUF4886"/>
</dbReference>
<evidence type="ECO:0000313" key="3">
    <source>
        <dbReference type="Proteomes" id="UP000451233"/>
    </source>
</evidence>
<dbReference type="AlphaFoldDB" id="A0A7K1Y1Q9"/>
<name>A0A7K1Y1Q9_9SPHI</name>
<proteinExistence type="predicted"/>
<dbReference type="Pfam" id="PF16227">
    <property type="entry name" value="DUF4886"/>
    <property type="match status" value="1"/>
</dbReference>
<protein>
    <submittedName>
        <fullName evidence="2">DUF4886 domain-containing protein</fullName>
    </submittedName>
</protein>
<dbReference type="InterPro" id="IPR036514">
    <property type="entry name" value="SGNH_hydro_sf"/>
</dbReference>
<dbReference type="EMBL" id="WVHS01000004">
    <property type="protein sequence ID" value="MXV17057.1"/>
    <property type="molecule type" value="Genomic_DNA"/>
</dbReference>
<accession>A0A7K1Y1Q9</accession>
<dbReference type="Proteomes" id="UP000451233">
    <property type="component" value="Unassembled WGS sequence"/>
</dbReference>
<comment type="caution">
    <text evidence="2">The sequence shown here is derived from an EMBL/GenBank/DDBJ whole genome shotgun (WGS) entry which is preliminary data.</text>
</comment>
<evidence type="ECO:0000313" key="2">
    <source>
        <dbReference type="EMBL" id="MXV17057.1"/>
    </source>
</evidence>
<organism evidence="2 3">
    <name type="scientific">Hufsiella ginkgonis</name>
    <dbReference type="NCBI Taxonomy" id="2695274"/>
    <lineage>
        <taxon>Bacteria</taxon>
        <taxon>Pseudomonadati</taxon>
        <taxon>Bacteroidota</taxon>
        <taxon>Sphingobacteriia</taxon>
        <taxon>Sphingobacteriales</taxon>
        <taxon>Sphingobacteriaceae</taxon>
        <taxon>Hufsiella</taxon>
    </lineage>
</organism>
<dbReference type="Gene3D" id="3.40.50.1110">
    <property type="entry name" value="SGNH hydrolase"/>
    <property type="match status" value="1"/>
</dbReference>
<gene>
    <name evidence="2" type="ORF">GS398_17285</name>
</gene>
<dbReference type="SUPFAM" id="SSF52266">
    <property type="entry name" value="SGNH hydrolase"/>
    <property type="match status" value="1"/>
</dbReference>
<dbReference type="GO" id="GO:0016788">
    <property type="term" value="F:hydrolase activity, acting on ester bonds"/>
    <property type="evidence" value="ECO:0007669"/>
    <property type="project" value="UniProtKB-ARBA"/>
</dbReference>